<accession>A0ABX0SL77</accession>
<reference evidence="4 5" key="1">
    <citation type="submission" date="2020-02" db="EMBL/GenBank/DDBJ databases">
        <title>Sequencing the genomes of 1000 actinobacteria strains.</title>
        <authorList>
            <person name="Klenk H.-P."/>
        </authorList>
    </citation>
    <scope>NUCLEOTIDE SEQUENCE [LARGE SCALE GENOMIC DNA]</scope>
    <source>
        <strain evidence="4 5">DSM 19609</strain>
    </source>
</reference>
<dbReference type="PANTHER" id="PTHR35797">
    <property type="entry name" value="PROTEASE-RELATED"/>
    <property type="match status" value="1"/>
</dbReference>
<evidence type="ECO:0000256" key="1">
    <source>
        <dbReference type="SAM" id="MobiDB-lite"/>
    </source>
</evidence>
<comment type="caution">
    <text evidence="4">The sequence shown here is derived from an EMBL/GenBank/DDBJ whole genome shotgun (WGS) entry which is preliminary data.</text>
</comment>
<feature type="transmembrane region" description="Helical" evidence="2">
    <location>
        <begin position="200"/>
        <end position="222"/>
    </location>
</feature>
<evidence type="ECO:0000313" key="5">
    <source>
        <dbReference type="Proteomes" id="UP000749311"/>
    </source>
</evidence>
<keyword evidence="4" id="KW-0645">Protease</keyword>
<dbReference type="GO" id="GO:0006508">
    <property type="term" value="P:proteolysis"/>
    <property type="evidence" value="ECO:0007669"/>
    <property type="project" value="UniProtKB-KW"/>
</dbReference>
<feature type="region of interest" description="Disordered" evidence="1">
    <location>
        <begin position="321"/>
        <end position="340"/>
    </location>
</feature>
<dbReference type="GO" id="GO:0008233">
    <property type="term" value="F:peptidase activity"/>
    <property type="evidence" value="ECO:0007669"/>
    <property type="project" value="UniProtKB-KW"/>
</dbReference>
<feature type="transmembrane region" description="Helical" evidence="2">
    <location>
        <begin position="26"/>
        <end position="46"/>
    </location>
</feature>
<dbReference type="EMBL" id="JAAMOZ010000001">
    <property type="protein sequence ID" value="NIH57795.1"/>
    <property type="molecule type" value="Genomic_DNA"/>
</dbReference>
<evidence type="ECO:0000259" key="3">
    <source>
        <dbReference type="Pfam" id="PF02517"/>
    </source>
</evidence>
<feature type="transmembrane region" description="Helical" evidence="2">
    <location>
        <begin position="158"/>
        <end position="179"/>
    </location>
</feature>
<feature type="transmembrane region" description="Helical" evidence="2">
    <location>
        <begin position="256"/>
        <end position="277"/>
    </location>
</feature>
<dbReference type="PANTHER" id="PTHR35797:SF1">
    <property type="entry name" value="PROTEASE"/>
    <property type="match status" value="1"/>
</dbReference>
<dbReference type="RefSeq" id="WP_167168084.1">
    <property type="nucleotide sequence ID" value="NZ_BAAAOO010000007.1"/>
</dbReference>
<keyword evidence="4" id="KW-0378">Hydrolase</keyword>
<organism evidence="4 5">
    <name type="scientific">Brooklawnia cerclae</name>
    <dbReference type="NCBI Taxonomy" id="349934"/>
    <lineage>
        <taxon>Bacteria</taxon>
        <taxon>Bacillati</taxon>
        <taxon>Actinomycetota</taxon>
        <taxon>Actinomycetes</taxon>
        <taxon>Propionibacteriales</taxon>
        <taxon>Propionibacteriaceae</taxon>
        <taxon>Brooklawnia</taxon>
    </lineage>
</organism>
<feature type="transmembrane region" description="Helical" evidence="2">
    <location>
        <begin position="58"/>
        <end position="77"/>
    </location>
</feature>
<feature type="transmembrane region" description="Helical" evidence="2">
    <location>
        <begin position="98"/>
        <end position="121"/>
    </location>
</feature>
<feature type="domain" description="CAAX prenyl protease 2/Lysostaphin resistance protein A-like" evidence="3">
    <location>
        <begin position="169"/>
        <end position="268"/>
    </location>
</feature>
<protein>
    <submittedName>
        <fullName evidence="4">Membrane protease YdiL (CAAX protease family)</fullName>
    </submittedName>
</protein>
<dbReference type="InterPro" id="IPR042150">
    <property type="entry name" value="MmRce1-like"/>
</dbReference>
<keyword evidence="2" id="KW-0472">Membrane</keyword>
<evidence type="ECO:0000313" key="4">
    <source>
        <dbReference type="EMBL" id="NIH57795.1"/>
    </source>
</evidence>
<keyword evidence="5" id="KW-1185">Reference proteome</keyword>
<feature type="transmembrane region" description="Helical" evidence="2">
    <location>
        <begin position="297"/>
        <end position="313"/>
    </location>
</feature>
<gene>
    <name evidence="4" type="ORF">FB473_002440</name>
</gene>
<dbReference type="InterPro" id="IPR003675">
    <property type="entry name" value="Rce1/LyrA-like_dom"/>
</dbReference>
<dbReference type="Pfam" id="PF02517">
    <property type="entry name" value="Rce1-like"/>
    <property type="match status" value="1"/>
</dbReference>
<dbReference type="Proteomes" id="UP000749311">
    <property type="component" value="Unassembled WGS sequence"/>
</dbReference>
<keyword evidence="2" id="KW-1133">Transmembrane helix</keyword>
<name>A0ABX0SL77_9ACTN</name>
<feature type="transmembrane region" description="Helical" evidence="2">
    <location>
        <begin position="228"/>
        <end position="249"/>
    </location>
</feature>
<evidence type="ECO:0000256" key="2">
    <source>
        <dbReference type="SAM" id="Phobius"/>
    </source>
</evidence>
<proteinExistence type="predicted"/>
<keyword evidence="2" id="KW-0812">Transmembrane</keyword>
<sequence length="340" mass="35725">MSTTTGSEPPTDSPAAVPAPTSRVAVAVYCVIAYGLAWLVCLPLWLGDGLSSPLFFPISIAMMLTPTVASLVVVRFVERRPIVRTLGLRPPDAGRTALWLGIALASVLVVVVLGLASSALLGTFRFDIGGMSAFRELLTTQLGATGRTPDDLGMPLRVLWALQLVNVAVASVINTLPALGEEIGWRGYLFPRLRDLLGPVPAVLVSGVIWGLWHAPLILLGYNYPGDPVLGTFAMCVPTIGLGALLAWVSQRGGSVWPAALGHGTFNAAVGSFLVMFGDADFDVDMLGGTVMGWGGWPVWVLVVAAILVVKGLRPYDGRGRSPAAPVVPLRPPPPPDIIA</sequence>
<feature type="compositionally biased region" description="Pro residues" evidence="1">
    <location>
        <begin position="329"/>
        <end position="340"/>
    </location>
</feature>